<dbReference type="AlphaFoldDB" id="S1P5J0"/>
<proteinExistence type="inferred from homology"/>
<dbReference type="InterPro" id="IPR017853">
    <property type="entry name" value="GH"/>
</dbReference>
<dbReference type="SUPFAM" id="SSF51445">
    <property type="entry name" value="(Trans)glycosidases"/>
    <property type="match status" value="1"/>
</dbReference>
<dbReference type="STRING" id="1121865.OMW_00905"/>
<dbReference type="InterPro" id="IPR002053">
    <property type="entry name" value="Glyco_hydro_25"/>
</dbReference>
<dbReference type="PANTHER" id="PTHR34135:SF1">
    <property type="entry name" value="GLYCOSYL HYDROLASE FAMILY 25"/>
    <property type="match status" value="1"/>
</dbReference>
<dbReference type="Gene3D" id="3.20.20.80">
    <property type="entry name" value="Glycosidases"/>
    <property type="match status" value="1"/>
</dbReference>
<dbReference type="eggNOG" id="COG3757">
    <property type="taxonomic scope" value="Bacteria"/>
</dbReference>
<evidence type="ECO:0000259" key="2">
    <source>
        <dbReference type="Pfam" id="PF18885"/>
    </source>
</evidence>
<gene>
    <name evidence="3" type="ORF">I568_00301</name>
</gene>
<keyword evidence="4" id="KW-1185">Reference proteome</keyword>
<accession>S1P5J0</accession>
<dbReference type="OrthoDB" id="9802228at2"/>
<dbReference type="PATRIC" id="fig|1121865.3.peg.892"/>
<sequence length="377" mass="42383">MKKLLLLLFSFALFGLWSERNVQSVHASTIASERLYRLYNPNSGEHFYTKARLEKQQLVALGWQDEGTGWYAPVTGEAVYRLYNPNAGDHHYTLSAGEKEALVAKGWRYEGVGWYSAPSNADYAKPLYRAYNPNALAGSHNYTLNKAEQTYLTSLGWQDEAIAWYGVNLPSPLIVDLSEWQSPSKIDYDTLANQIDGAIVRVYTGYRADNNYQRHLTELQKRGVPVAVYAYVAPSDTLAEINAQATQFYHLASSFQPKFYWLDVEDEYLSGGLTDGTSIRDAMESYRLTLATNGASKIGAYIANNRFATFNLDTTKFQAIWVPTYGDNSGYYENNAPDSTENFALHQYTSTARLKGYDGSLDLNRLSGQVSFAQLFS</sequence>
<comment type="similarity">
    <text evidence="1">Belongs to the glycosyl hydrolase 25 family.</text>
</comment>
<dbReference type="PROSITE" id="PS51904">
    <property type="entry name" value="GLYCOSYL_HYDROL_F25_2"/>
    <property type="match status" value="1"/>
</dbReference>
<evidence type="ECO:0000313" key="3">
    <source>
        <dbReference type="EMBL" id="EOW87636.1"/>
    </source>
</evidence>
<protein>
    <recommendedName>
        <fullName evidence="2">DUF5648 domain-containing protein</fullName>
    </recommendedName>
</protein>
<dbReference type="GO" id="GO:0016998">
    <property type="term" value="P:cell wall macromolecule catabolic process"/>
    <property type="evidence" value="ECO:0007669"/>
    <property type="project" value="InterPro"/>
</dbReference>
<feature type="domain" description="DUF5648" evidence="2">
    <location>
        <begin position="35"/>
        <end position="166"/>
    </location>
</feature>
<dbReference type="Proteomes" id="UP000014113">
    <property type="component" value="Unassembled WGS sequence"/>
</dbReference>
<dbReference type="InterPro" id="IPR043708">
    <property type="entry name" value="DUF5648"/>
</dbReference>
<dbReference type="GO" id="GO:0009253">
    <property type="term" value="P:peptidoglycan catabolic process"/>
    <property type="evidence" value="ECO:0007669"/>
    <property type="project" value="InterPro"/>
</dbReference>
<comment type="caution">
    <text evidence="3">The sequence shown here is derived from an EMBL/GenBank/DDBJ whole genome shotgun (WGS) entry which is preliminary data.</text>
</comment>
<evidence type="ECO:0000313" key="4">
    <source>
        <dbReference type="Proteomes" id="UP000014113"/>
    </source>
</evidence>
<dbReference type="PANTHER" id="PTHR34135">
    <property type="entry name" value="LYSOZYME"/>
    <property type="match status" value="1"/>
</dbReference>
<dbReference type="RefSeq" id="WP_016183067.1">
    <property type="nucleotide sequence ID" value="NZ_JXKI01000009.1"/>
</dbReference>
<dbReference type="GO" id="GO:0003796">
    <property type="term" value="F:lysozyme activity"/>
    <property type="evidence" value="ECO:0007669"/>
    <property type="project" value="InterPro"/>
</dbReference>
<reference evidence="3 4" key="1">
    <citation type="submission" date="2013-03" db="EMBL/GenBank/DDBJ databases">
        <title>The Genome Sequence of Enterococcus columbae ATCC_51263 (PacBio/Illumina hybrid assembly).</title>
        <authorList>
            <consortium name="The Broad Institute Genomics Platform"/>
            <consortium name="The Broad Institute Genome Sequencing Center for Infectious Disease"/>
            <person name="Earl A."/>
            <person name="Russ C."/>
            <person name="Gilmore M."/>
            <person name="Surin D."/>
            <person name="Walker B."/>
            <person name="Young S."/>
            <person name="Zeng Q."/>
            <person name="Gargeya S."/>
            <person name="Fitzgerald M."/>
            <person name="Haas B."/>
            <person name="Abouelleil A."/>
            <person name="Allen A.W."/>
            <person name="Alvarado L."/>
            <person name="Arachchi H.M."/>
            <person name="Berlin A.M."/>
            <person name="Chapman S.B."/>
            <person name="Gainer-Dewar J."/>
            <person name="Goldberg J."/>
            <person name="Griggs A."/>
            <person name="Gujja S."/>
            <person name="Hansen M."/>
            <person name="Howarth C."/>
            <person name="Imamovic A."/>
            <person name="Ireland A."/>
            <person name="Larimer J."/>
            <person name="McCowan C."/>
            <person name="Murphy C."/>
            <person name="Pearson M."/>
            <person name="Poon T.W."/>
            <person name="Priest M."/>
            <person name="Roberts A."/>
            <person name="Saif S."/>
            <person name="Shea T."/>
            <person name="Sisk P."/>
            <person name="Sykes S."/>
            <person name="Wortman J."/>
            <person name="Nusbaum C."/>
            <person name="Birren B."/>
        </authorList>
    </citation>
    <scope>NUCLEOTIDE SEQUENCE [LARGE SCALE GENOMIC DNA]</scope>
    <source>
        <strain evidence="3 4">ATCC 51263</strain>
    </source>
</reference>
<dbReference type="Pfam" id="PF01183">
    <property type="entry name" value="Glyco_hydro_25"/>
    <property type="match status" value="1"/>
</dbReference>
<organism evidence="3 4">
    <name type="scientific">Enterococcus columbae DSM 7374 = ATCC 51263</name>
    <dbReference type="NCBI Taxonomy" id="1121865"/>
    <lineage>
        <taxon>Bacteria</taxon>
        <taxon>Bacillati</taxon>
        <taxon>Bacillota</taxon>
        <taxon>Bacilli</taxon>
        <taxon>Lactobacillales</taxon>
        <taxon>Enterococcaceae</taxon>
        <taxon>Enterococcus</taxon>
    </lineage>
</organism>
<dbReference type="EMBL" id="ASWJ01000002">
    <property type="protein sequence ID" value="EOW87636.1"/>
    <property type="molecule type" value="Genomic_DNA"/>
</dbReference>
<evidence type="ECO:0000256" key="1">
    <source>
        <dbReference type="ARBA" id="ARBA00010646"/>
    </source>
</evidence>
<dbReference type="GO" id="GO:0016052">
    <property type="term" value="P:carbohydrate catabolic process"/>
    <property type="evidence" value="ECO:0007669"/>
    <property type="project" value="TreeGrafter"/>
</dbReference>
<dbReference type="Pfam" id="PF18885">
    <property type="entry name" value="DUF5648"/>
    <property type="match status" value="1"/>
</dbReference>
<name>S1P5J0_9ENTE</name>